<organism evidence="12 13">
    <name type="scientific">Elaphomyces granulatus</name>
    <dbReference type="NCBI Taxonomy" id="519963"/>
    <lineage>
        <taxon>Eukaryota</taxon>
        <taxon>Fungi</taxon>
        <taxon>Dikarya</taxon>
        <taxon>Ascomycota</taxon>
        <taxon>Pezizomycotina</taxon>
        <taxon>Eurotiomycetes</taxon>
        <taxon>Eurotiomycetidae</taxon>
        <taxon>Eurotiales</taxon>
        <taxon>Elaphomycetaceae</taxon>
        <taxon>Elaphomyces</taxon>
    </lineage>
</organism>
<comment type="subcellular location">
    <subcellularLocation>
        <location evidence="2">Endosome</location>
    </subcellularLocation>
    <subcellularLocation>
        <location evidence="1">Vacuole membrane</location>
        <topology evidence="1">Peripheral membrane protein</topology>
    </subcellularLocation>
</comment>
<dbReference type="InterPro" id="IPR001683">
    <property type="entry name" value="PX_dom"/>
</dbReference>
<dbReference type="SMART" id="SM00312">
    <property type="entry name" value="PX"/>
    <property type="match status" value="1"/>
</dbReference>
<keyword evidence="6" id="KW-0472">Membrane</keyword>
<sequence length="228" mass="25041">MESGNVDAVLSAGRRRPLPTPHTGSTNGDSTKPVVFSGSVVNGNGTIRPSFTHSEESLGSKDRPLSGVTPPYWRHQRAISRASLISVDSSGTPAITLEDHTEDPDSDSSRGLWAKSVTIEDHVLVEGKIGVGAYVVWNCKVQTLEGGQMMIRMRYSEFDDLRKRLLAAFPHARHALPALPPKSVFFKFRSSFLESRRVGLAYFLNCVLLNPEFSGSPVLKDFLFSHLC</sequence>
<evidence type="ECO:0000256" key="3">
    <source>
        <dbReference type="ARBA" id="ARBA00007426"/>
    </source>
</evidence>
<dbReference type="SUPFAM" id="SSF64268">
    <property type="entry name" value="PX domain"/>
    <property type="match status" value="1"/>
</dbReference>
<evidence type="ECO:0000256" key="6">
    <source>
        <dbReference type="ARBA" id="ARBA00023136"/>
    </source>
</evidence>
<comment type="function">
    <text evidence="7">Recruits the lipid transfer protein VPS13 to endosomal and vacuolar membranes.</text>
</comment>
<dbReference type="AlphaFoldDB" id="A0A232M577"/>
<protein>
    <recommendedName>
        <fullName evidence="8">Endosomal/vacuolar adapter protein YPT35</fullName>
    </recommendedName>
    <alternativeName>
        <fullName evidence="9">PX domain-containing protein YPT35</fullName>
    </alternativeName>
</protein>
<reference evidence="12 13" key="1">
    <citation type="journal article" date="2015" name="Environ. Microbiol.">
        <title>Metagenome sequence of Elaphomyces granulatus from sporocarp tissue reveals Ascomycota ectomycorrhizal fingerprints of genome expansion and a Proteobacteria-rich microbiome.</title>
        <authorList>
            <person name="Quandt C.A."/>
            <person name="Kohler A."/>
            <person name="Hesse C.N."/>
            <person name="Sharpton T.J."/>
            <person name="Martin F."/>
            <person name="Spatafora J.W."/>
        </authorList>
    </citation>
    <scope>NUCLEOTIDE SEQUENCE [LARGE SCALE GENOMIC DNA]</scope>
    <source>
        <strain evidence="12 13">OSC145934</strain>
    </source>
</reference>
<accession>A0A232M577</accession>
<dbReference type="InterPro" id="IPR036871">
    <property type="entry name" value="PX_dom_sf"/>
</dbReference>
<feature type="region of interest" description="Disordered" evidence="10">
    <location>
        <begin position="1"/>
        <end position="70"/>
    </location>
</feature>
<keyword evidence="4" id="KW-0926">Vacuole</keyword>
<dbReference type="GO" id="GO:0010008">
    <property type="term" value="C:endosome membrane"/>
    <property type="evidence" value="ECO:0007669"/>
    <property type="project" value="UniProtKB-SubCell"/>
</dbReference>
<gene>
    <name evidence="12" type="ORF">Egran_00678</name>
</gene>
<comment type="similarity">
    <text evidence="3">Belongs to the YPT35 family.</text>
</comment>
<feature type="compositionally biased region" description="Basic and acidic residues" evidence="10">
    <location>
        <begin position="53"/>
        <end position="64"/>
    </location>
</feature>
<keyword evidence="5" id="KW-0967">Endosome</keyword>
<dbReference type="GO" id="GO:0005774">
    <property type="term" value="C:vacuolar membrane"/>
    <property type="evidence" value="ECO:0007669"/>
    <property type="project" value="UniProtKB-SubCell"/>
</dbReference>
<evidence type="ECO:0000313" key="13">
    <source>
        <dbReference type="Proteomes" id="UP000243515"/>
    </source>
</evidence>
<proteinExistence type="inferred from homology"/>
<evidence type="ECO:0000313" key="12">
    <source>
        <dbReference type="EMBL" id="OXV11561.1"/>
    </source>
</evidence>
<evidence type="ECO:0000256" key="8">
    <source>
        <dbReference type="ARBA" id="ARBA00033774"/>
    </source>
</evidence>
<evidence type="ECO:0000256" key="7">
    <source>
        <dbReference type="ARBA" id="ARBA00033728"/>
    </source>
</evidence>
<evidence type="ECO:0000256" key="4">
    <source>
        <dbReference type="ARBA" id="ARBA00022554"/>
    </source>
</evidence>
<dbReference type="EMBL" id="NPHW01002413">
    <property type="protein sequence ID" value="OXV11561.1"/>
    <property type="molecule type" value="Genomic_DNA"/>
</dbReference>
<evidence type="ECO:0000259" key="11">
    <source>
        <dbReference type="PROSITE" id="PS50195"/>
    </source>
</evidence>
<dbReference type="PANTHER" id="PTHR10555">
    <property type="entry name" value="SORTING NEXIN"/>
    <property type="match status" value="1"/>
</dbReference>
<feature type="domain" description="PX" evidence="11">
    <location>
        <begin position="115"/>
        <end position="228"/>
    </location>
</feature>
<dbReference type="Gene3D" id="3.30.1520.10">
    <property type="entry name" value="Phox-like domain"/>
    <property type="match status" value="1"/>
</dbReference>
<dbReference type="OrthoDB" id="10254720at2759"/>
<dbReference type="CDD" id="cd07280">
    <property type="entry name" value="PX_YPT35"/>
    <property type="match status" value="1"/>
</dbReference>
<dbReference type="PROSITE" id="PS50195">
    <property type="entry name" value="PX"/>
    <property type="match status" value="1"/>
</dbReference>
<dbReference type="PANTHER" id="PTHR10555:SF170">
    <property type="entry name" value="FI18122P1"/>
    <property type="match status" value="1"/>
</dbReference>
<dbReference type="GO" id="GO:0032266">
    <property type="term" value="F:phosphatidylinositol-3-phosphate binding"/>
    <property type="evidence" value="ECO:0007669"/>
    <property type="project" value="InterPro"/>
</dbReference>
<evidence type="ECO:0000256" key="9">
    <source>
        <dbReference type="ARBA" id="ARBA00033785"/>
    </source>
</evidence>
<evidence type="ECO:0000256" key="1">
    <source>
        <dbReference type="ARBA" id="ARBA00004148"/>
    </source>
</evidence>
<comment type="caution">
    <text evidence="12">The sequence shown here is derived from an EMBL/GenBank/DDBJ whole genome shotgun (WGS) entry which is preliminary data.</text>
</comment>
<evidence type="ECO:0000256" key="10">
    <source>
        <dbReference type="SAM" id="MobiDB-lite"/>
    </source>
</evidence>
<dbReference type="InterPro" id="IPR037917">
    <property type="entry name" value="Ypt35_PX"/>
</dbReference>
<feature type="compositionally biased region" description="Low complexity" evidence="10">
    <location>
        <begin position="34"/>
        <end position="45"/>
    </location>
</feature>
<name>A0A232M577_9EURO</name>
<evidence type="ECO:0000256" key="5">
    <source>
        <dbReference type="ARBA" id="ARBA00022753"/>
    </source>
</evidence>
<evidence type="ECO:0000256" key="2">
    <source>
        <dbReference type="ARBA" id="ARBA00004177"/>
    </source>
</evidence>
<dbReference type="Pfam" id="PF00787">
    <property type="entry name" value="PX"/>
    <property type="match status" value="1"/>
</dbReference>
<keyword evidence="13" id="KW-1185">Reference proteome</keyword>
<dbReference type="Proteomes" id="UP000243515">
    <property type="component" value="Unassembled WGS sequence"/>
</dbReference>